<gene>
    <name evidence="2" type="ORF">T310_3824</name>
</gene>
<feature type="compositionally biased region" description="Polar residues" evidence="1">
    <location>
        <begin position="125"/>
        <end position="137"/>
    </location>
</feature>
<reference evidence="2 3" key="1">
    <citation type="submission" date="2015-04" db="EMBL/GenBank/DDBJ databases">
        <authorList>
            <person name="Heijne W.H."/>
            <person name="Fedorova N.D."/>
            <person name="Nierman W.C."/>
            <person name="Vollebregt A.W."/>
            <person name="Zhao Z."/>
            <person name="Wu L."/>
            <person name="Kumar M."/>
            <person name="Stam H."/>
            <person name="van den Berg M.A."/>
            <person name="Pel H.J."/>
        </authorList>
    </citation>
    <scope>NUCLEOTIDE SEQUENCE [LARGE SCALE GENOMIC DNA]</scope>
    <source>
        <strain evidence="2 3">CBS 393.64</strain>
    </source>
</reference>
<dbReference type="OrthoDB" id="4779541at2759"/>
<dbReference type="AlphaFoldDB" id="A0A0F4YVN3"/>
<organism evidence="2 3">
    <name type="scientific">Rasamsonia emersonii (strain ATCC 16479 / CBS 393.64 / IMI 116815)</name>
    <dbReference type="NCBI Taxonomy" id="1408163"/>
    <lineage>
        <taxon>Eukaryota</taxon>
        <taxon>Fungi</taxon>
        <taxon>Dikarya</taxon>
        <taxon>Ascomycota</taxon>
        <taxon>Pezizomycotina</taxon>
        <taxon>Eurotiomycetes</taxon>
        <taxon>Eurotiomycetidae</taxon>
        <taxon>Eurotiales</taxon>
        <taxon>Trichocomaceae</taxon>
        <taxon>Rasamsonia</taxon>
    </lineage>
</organism>
<dbReference type="STRING" id="1408163.A0A0F4YVN3"/>
<feature type="compositionally biased region" description="Polar residues" evidence="1">
    <location>
        <begin position="86"/>
        <end position="102"/>
    </location>
</feature>
<feature type="compositionally biased region" description="Low complexity" evidence="1">
    <location>
        <begin position="138"/>
        <end position="165"/>
    </location>
</feature>
<comment type="caution">
    <text evidence="2">The sequence shown here is derived from an EMBL/GenBank/DDBJ whole genome shotgun (WGS) entry which is preliminary data.</text>
</comment>
<evidence type="ECO:0000256" key="1">
    <source>
        <dbReference type="SAM" id="MobiDB-lite"/>
    </source>
</evidence>
<dbReference type="EMBL" id="LASV01000156">
    <property type="protein sequence ID" value="KKA22140.1"/>
    <property type="molecule type" value="Genomic_DNA"/>
</dbReference>
<evidence type="ECO:0000313" key="3">
    <source>
        <dbReference type="Proteomes" id="UP000053958"/>
    </source>
</evidence>
<proteinExistence type="predicted"/>
<feature type="region of interest" description="Disordered" evidence="1">
    <location>
        <begin position="65"/>
        <end position="172"/>
    </location>
</feature>
<feature type="compositionally biased region" description="Low complexity" evidence="1">
    <location>
        <begin position="108"/>
        <end position="124"/>
    </location>
</feature>
<sequence length="335" mass="35990">MSTLSARIALPSSSLDTRSIIPAKFTSKRTYVTGRDHTAGRTSLISPSWTTNNTHHRGALRTVVSKAESSNKGSQRSSILNKLDNSRTGEMTSRTDSGSDYSRSGVVPGSSTGAPAAPSTAASSNYNKNIAQQYNPATGTGYNPGQQQQQGSSSTAGGNGNATTGTTGGGFGRRMERVLAGIHGAGESLRGTVGVAIDRAFGDTKGVEKNEAIAKEGEYEVQSGNIASSTKAREGIKPNNSICSRRLSYENHLCMTKSIHRSTYLSGRVWGSTFWNPWISQYCTEAGSEMVDNPTKRPLANQYRMNLHDDGRVKVISEMGRDEFHVINGPWTRDR</sequence>
<accession>A0A0F4YVN3</accession>
<evidence type="ECO:0000313" key="2">
    <source>
        <dbReference type="EMBL" id="KKA22140.1"/>
    </source>
</evidence>
<dbReference type="RefSeq" id="XP_013328752.1">
    <property type="nucleotide sequence ID" value="XM_013473298.1"/>
</dbReference>
<name>A0A0F4YVN3_RASE3</name>
<dbReference type="GeneID" id="25316173"/>
<keyword evidence="3" id="KW-1185">Reference proteome</keyword>
<feature type="compositionally biased region" description="Polar residues" evidence="1">
    <location>
        <begin position="67"/>
        <end position="80"/>
    </location>
</feature>
<protein>
    <submittedName>
        <fullName evidence="2">Uncharacterized protein</fullName>
    </submittedName>
</protein>
<dbReference type="Proteomes" id="UP000053958">
    <property type="component" value="Unassembled WGS sequence"/>
</dbReference>